<dbReference type="RefSeq" id="WP_093988538.1">
    <property type="nucleotide sequence ID" value="NZ_FYDD01000003.1"/>
</dbReference>
<evidence type="ECO:0000256" key="2">
    <source>
        <dbReference type="ARBA" id="ARBA00022980"/>
    </source>
</evidence>
<dbReference type="PROSITE" id="PS50126">
    <property type="entry name" value="S1"/>
    <property type="match status" value="1"/>
</dbReference>
<dbReference type="FunFam" id="2.40.50.140:FF:000103">
    <property type="entry name" value="protein RRP5 homolog"/>
    <property type="match status" value="1"/>
</dbReference>
<dbReference type="GO" id="GO:0006412">
    <property type="term" value="P:translation"/>
    <property type="evidence" value="ECO:0007669"/>
    <property type="project" value="TreeGrafter"/>
</dbReference>
<evidence type="ECO:0000313" key="7">
    <source>
        <dbReference type="EMBL" id="MBC8610126.1"/>
    </source>
</evidence>
<evidence type="ECO:0000259" key="6">
    <source>
        <dbReference type="PROSITE" id="PS50126"/>
    </source>
</evidence>
<keyword evidence="2" id="KW-0689">Ribosomal protein</keyword>
<dbReference type="Pfam" id="PF00575">
    <property type="entry name" value="S1"/>
    <property type="match status" value="1"/>
</dbReference>
<dbReference type="OrthoDB" id="9810507at2"/>
<dbReference type="PANTHER" id="PTHR10724:SF7">
    <property type="entry name" value="SMALL RIBOSOMAL SUBUNIT PROTEIN BS1C"/>
    <property type="match status" value="1"/>
</dbReference>
<organism evidence="7 8">
    <name type="scientific">Massiliimalia timonensis</name>
    <dbReference type="NCBI Taxonomy" id="1987501"/>
    <lineage>
        <taxon>Bacteria</taxon>
        <taxon>Bacillati</taxon>
        <taxon>Bacillota</taxon>
        <taxon>Clostridia</taxon>
        <taxon>Eubacteriales</taxon>
        <taxon>Oscillospiraceae</taxon>
        <taxon>Massiliimalia</taxon>
    </lineage>
</organism>
<evidence type="ECO:0000256" key="4">
    <source>
        <dbReference type="ARBA" id="ARBA00025604"/>
    </source>
</evidence>
<feature type="compositionally biased region" description="Basic and acidic residues" evidence="5">
    <location>
        <begin position="148"/>
        <end position="163"/>
    </location>
</feature>
<keyword evidence="8" id="KW-1185">Reference proteome</keyword>
<dbReference type="PANTHER" id="PTHR10724">
    <property type="entry name" value="30S RIBOSOMAL PROTEIN S1"/>
    <property type="match status" value="1"/>
</dbReference>
<dbReference type="InterPro" id="IPR012340">
    <property type="entry name" value="NA-bd_OB-fold"/>
</dbReference>
<comment type="function">
    <text evidence="4">Binds mRNA; thus facilitating recognition of the initiation point. It is needed to translate mRNA with a short Shine-Dalgarno (SD) purine-rich sequence.</text>
</comment>
<dbReference type="GO" id="GO:0003735">
    <property type="term" value="F:structural constituent of ribosome"/>
    <property type="evidence" value="ECO:0007669"/>
    <property type="project" value="TreeGrafter"/>
</dbReference>
<protein>
    <submittedName>
        <fullName evidence="7">S1 RNA-binding domain-containing protein</fullName>
    </submittedName>
</protein>
<proteinExistence type="inferred from homology"/>
<dbReference type="GO" id="GO:0003729">
    <property type="term" value="F:mRNA binding"/>
    <property type="evidence" value="ECO:0007669"/>
    <property type="project" value="TreeGrafter"/>
</dbReference>
<dbReference type="Gene3D" id="2.40.50.140">
    <property type="entry name" value="Nucleic acid-binding proteins"/>
    <property type="match status" value="1"/>
</dbReference>
<evidence type="ECO:0000313" key="8">
    <source>
        <dbReference type="Proteomes" id="UP000632659"/>
    </source>
</evidence>
<dbReference type="GO" id="GO:0022627">
    <property type="term" value="C:cytosolic small ribosomal subunit"/>
    <property type="evidence" value="ECO:0007669"/>
    <property type="project" value="TreeGrafter"/>
</dbReference>
<feature type="domain" description="S1 motif" evidence="6">
    <location>
        <begin position="6"/>
        <end position="74"/>
    </location>
</feature>
<dbReference type="InterPro" id="IPR050437">
    <property type="entry name" value="Ribos_protein_bS1-like"/>
</dbReference>
<dbReference type="SMART" id="SM00316">
    <property type="entry name" value="S1"/>
    <property type="match status" value="1"/>
</dbReference>
<reference evidence="7" key="1">
    <citation type="submission" date="2020-08" db="EMBL/GenBank/DDBJ databases">
        <title>Genome public.</title>
        <authorList>
            <person name="Liu C."/>
            <person name="Sun Q."/>
        </authorList>
    </citation>
    <scope>NUCLEOTIDE SEQUENCE</scope>
    <source>
        <strain evidence="7">NSJ-15</strain>
    </source>
</reference>
<dbReference type="SUPFAM" id="SSF50249">
    <property type="entry name" value="Nucleic acid-binding proteins"/>
    <property type="match status" value="1"/>
</dbReference>
<feature type="compositionally biased region" description="Low complexity" evidence="5">
    <location>
        <begin position="89"/>
        <end position="103"/>
    </location>
</feature>
<dbReference type="AlphaFoldDB" id="A0A8J6PCT8"/>
<keyword evidence="3" id="KW-0687">Ribonucleoprotein</keyword>
<dbReference type="EMBL" id="JACRTL010000001">
    <property type="protein sequence ID" value="MBC8610126.1"/>
    <property type="molecule type" value="Genomic_DNA"/>
</dbReference>
<feature type="region of interest" description="Disordered" evidence="5">
    <location>
        <begin position="74"/>
        <end position="171"/>
    </location>
</feature>
<dbReference type="InterPro" id="IPR003029">
    <property type="entry name" value="S1_domain"/>
</dbReference>
<dbReference type="Proteomes" id="UP000632659">
    <property type="component" value="Unassembled WGS sequence"/>
</dbReference>
<sequence>MQLEVGKIVEGKVTGITKFGAFVELETGEVGMVHISEVAPTYVNDISEHLQVGQTVKVKVLAINDDKKISLSIKKAMPQQREFSKDRPQNNNGNRPRFNNNRPSGDRNGGYNNHNHNSRGPMQPAYQRPAPKGPASFEDMLSKFMQSSDEKISDMKRSREVNRRAGQRRPK</sequence>
<evidence type="ECO:0000256" key="1">
    <source>
        <dbReference type="ARBA" id="ARBA00006767"/>
    </source>
</evidence>
<name>A0A8J6PCT8_9FIRM</name>
<evidence type="ECO:0000256" key="3">
    <source>
        <dbReference type="ARBA" id="ARBA00023274"/>
    </source>
</evidence>
<evidence type="ECO:0000256" key="5">
    <source>
        <dbReference type="SAM" id="MobiDB-lite"/>
    </source>
</evidence>
<dbReference type="CDD" id="cd05692">
    <property type="entry name" value="S1_RPS1_repeat_hs4"/>
    <property type="match status" value="1"/>
</dbReference>
<feature type="compositionally biased region" description="Polar residues" evidence="5">
    <location>
        <begin position="110"/>
        <end position="120"/>
    </location>
</feature>
<gene>
    <name evidence="7" type="ORF">H8702_03175</name>
</gene>
<accession>A0A8J6PCT8</accession>
<comment type="similarity">
    <text evidence="1">Belongs to the bacterial ribosomal protein bS1 family.</text>
</comment>
<comment type="caution">
    <text evidence="7">The sequence shown here is derived from an EMBL/GenBank/DDBJ whole genome shotgun (WGS) entry which is preliminary data.</text>
</comment>